<gene>
    <name evidence="1" type="primary">spc24</name>
    <name evidence="1" type="ORF">H2198_004524</name>
</gene>
<evidence type="ECO:0000313" key="1">
    <source>
        <dbReference type="EMBL" id="KAJ9657166.1"/>
    </source>
</evidence>
<name>A0ACC3A8E9_9EURO</name>
<dbReference type="Proteomes" id="UP001172386">
    <property type="component" value="Unassembled WGS sequence"/>
</dbReference>
<comment type="caution">
    <text evidence="1">The sequence shown here is derived from an EMBL/GenBank/DDBJ whole genome shotgun (WGS) entry which is preliminary data.</text>
</comment>
<organism evidence="1 2">
    <name type="scientific">Neophaeococcomyces mojaviensis</name>
    <dbReference type="NCBI Taxonomy" id="3383035"/>
    <lineage>
        <taxon>Eukaryota</taxon>
        <taxon>Fungi</taxon>
        <taxon>Dikarya</taxon>
        <taxon>Ascomycota</taxon>
        <taxon>Pezizomycotina</taxon>
        <taxon>Eurotiomycetes</taxon>
        <taxon>Chaetothyriomycetidae</taxon>
        <taxon>Chaetothyriales</taxon>
        <taxon>Chaetothyriales incertae sedis</taxon>
        <taxon>Neophaeococcomyces</taxon>
    </lineage>
</organism>
<sequence length="200" mass="22687">MLLEEDPATLLRHTLTNFSTAPDRAAVSRINDSLSTLSQSRSLRIHDAETALRKLSRQFATASSQHHDAISGHDSGRHASEIVELDTKKFRIAKQASELEVEGERLEAELDRLRRRLEELEEQGVEGDEAARRARGADDPTVLRLWLYRSLGITLEQDEAGNYNRATIGNMKKGDVHVVNIDPKFSKHFYADYFWQTMQG</sequence>
<proteinExistence type="predicted"/>
<keyword evidence="2" id="KW-1185">Reference proteome</keyword>
<reference evidence="1" key="1">
    <citation type="submission" date="2022-10" db="EMBL/GenBank/DDBJ databases">
        <title>Culturing micro-colonial fungi from biological soil crusts in the Mojave desert and describing Neophaeococcomyces mojavensis, and introducing the new genera and species Taxawa tesnikishii.</title>
        <authorList>
            <person name="Kurbessoian T."/>
            <person name="Stajich J.E."/>
        </authorList>
    </citation>
    <scope>NUCLEOTIDE SEQUENCE</scope>
    <source>
        <strain evidence="1">JES_112</strain>
    </source>
</reference>
<accession>A0ACC3A8E9</accession>
<dbReference type="EMBL" id="JAPDRQ010000068">
    <property type="protein sequence ID" value="KAJ9657166.1"/>
    <property type="molecule type" value="Genomic_DNA"/>
</dbReference>
<protein>
    <submittedName>
        <fullName evidence="1">Kinetochore protein spc24</fullName>
    </submittedName>
</protein>
<evidence type="ECO:0000313" key="2">
    <source>
        <dbReference type="Proteomes" id="UP001172386"/>
    </source>
</evidence>